<feature type="transmembrane region" description="Helical" evidence="12">
    <location>
        <begin position="265"/>
        <end position="286"/>
    </location>
</feature>
<comment type="catalytic activity">
    <reaction evidence="11">
        <text>Fe(II)-heme o + 2 A + H2O = Fe(II)-heme a + 2 AH2</text>
        <dbReference type="Rhea" id="RHEA:63388"/>
        <dbReference type="ChEBI" id="CHEBI:13193"/>
        <dbReference type="ChEBI" id="CHEBI:15377"/>
        <dbReference type="ChEBI" id="CHEBI:17499"/>
        <dbReference type="ChEBI" id="CHEBI:60530"/>
        <dbReference type="ChEBI" id="CHEBI:61715"/>
        <dbReference type="EC" id="1.17.99.9"/>
    </reaction>
    <physiologicalReaction direction="left-to-right" evidence="11">
        <dbReference type="Rhea" id="RHEA:63389"/>
    </physiologicalReaction>
</comment>
<feature type="transmembrane region" description="Helical" evidence="12">
    <location>
        <begin position="210"/>
        <end position="235"/>
    </location>
</feature>
<dbReference type="UniPathway" id="UPA00269">
    <property type="reaction ID" value="UER00713"/>
</dbReference>
<dbReference type="RefSeq" id="WP_188073089.1">
    <property type="nucleotide sequence ID" value="NZ_BSPS01000002.1"/>
</dbReference>
<evidence type="ECO:0000256" key="10">
    <source>
        <dbReference type="ARBA" id="ARBA00044501"/>
    </source>
</evidence>
<evidence type="ECO:0000256" key="5">
    <source>
        <dbReference type="ARBA" id="ARBA00022989"/>
    </source>
</evidence>
<evidence type="ECO:0000313" key="13">
    <source>
        <dbReference type="EMBL" id="MBB3927622.1"/>
    </source>
</evidence>
<dbReference type="InterPro" id="IPR023754">
    <property type="entry name" value="HemeA_Synthase_type2"/>
</dbReference>
<organism evidence="13 14">
    <name type="scientific">Sphingobium jiangsuense</name>
    <dbReference type="NCBI Taxonomy" id="870476"/>
    <lineage>
        <taxon>Bacteria</taxon>
        <taxon>Pseudomonadati</taxon>
        <taxon>Pseudomonadota</taxon>
        <taxon>Alphaproteobacteria</taxon>
        <taxon>Sphingomonadales</taxon>
        <taxon>Sphingomonadaceae</taxon>
        <taxon>Sphingobium</taxon>
    </lineage>
</organism>
<protein>
    <recommendedName>
        <fullName evidence="12">Heme A synthase</fullName>
        <shortName evidence="12">HAS</shortName>
        <ecNumber evidence="12">1.17.99.9</ecNumber>
    </recommendedName>
    <alternativeName>
        <fullName evidence="12">Cytochrome aa3-controlling protein</fullName>
    </alternativeName>
</protein>
<comment type="similarity">
    <text evidence="12">Belongs to the COX15/CtaA family. Type 2 subfamily.</text>
</comment>
<feature type="binding site" description="axial binding residue" evidence="12">
    <location>
        <position position="328"/>
    </location>
    <ligand>
        <name>heme</name>
        <dbReference type="ChEBI" id="CHEBI:30413"/>
    </ligand>
    <ligandPart>
        <name>Fe</name>
        <dbReference type="ChEBI" id="CHEBI:18248"/>
    </ligandPart>
</feature>
<evidence type="ECO:0000256" key="7">
    <source>
        <dbReference type="ARBA" id="ARBA00023004"/>
    </source>
</evidence>
<dbReference type="GO" id="GO:0120547">
    <property type="term" value="F:heme A synthase activity"/>
    <property type="evidence" value="ECO:0007669"/>
    <property type="project" value="UniProtKB-EC"/>
</dbReference>
<feature type="transmembrane region" description="Helical" evidence="12">
    <location>
        <begin position="326"/>
        <end position="344"/>
    </location>
</feature>
<evidence type="ECO:0000256" key="3">
    <source>
        <dbReference type="ARBA" id="ARBA00022692"/>
    </source>
</evidence>
<dbReference type="GO" id="GO:0016653">
    <property type="term" value="F:oxidoreductase activity, acting on NAD(P)H, heme protein as acceptor"/>
    <property type="evidence" value="ECO:0007669"/>
    <property type="project" value="TreeGrafter"/>
</dbReference>
<dbReference type="EMBL" id="JACIDT010000013">
    <property type="protein sequence ID" value="MBB3927622.1"/>
    <property type="molecule type" value="Genomic_DNA"/>
</dbReference>
<evidence type="ECO:0000256" key="4">
    <source>
        <dbReference type="ARBA" id="ARBA00022723"/>
    </source>
</evidence>
<dbReference type="Pfam" id="PF02628">
    <property type="entry name" value="COX15-CtaA"/>
    <property type="match status" value="1"/>
</dbReference>
<comment type="cofactor">
    <cofactor evidence="1 12">
        <name>heme b</name>
        <dbReference type="ChEBI" id="CHEBI:60344"/>
    </cofactor>
</comment>
<dbReference type="EC" id="1.17.99.9" evidence="12"/>
<evidence type="ECO:0000256" key="8">
    <source>
        <dbReference type="ARBA" id="ARBA00023133"/>
    </source>
</evidence>
<feature type="transmembrane region" description="Helical" evidence="12">
    <location>
        <begin position="168"/>
        <end position="189"/>
    </location>
</feature>
<evidence type="ECO:0000256" key="2">
    <source>
        <dbReference type="ARBA" id="ARBA00004141"/>
    </source>
</evidence>
<comment type="subcellular location">
    <subcellularLocation>
        <location evidence="12">Cell membrane</location>
        <topology evidence="12">Multi-pass membrane protein</topology>
    </subcellularLocation>
    <subcellularLocation>
        <location evidence="2">Membrane</location>
        <topology evidence="2">Multi-pass membrane protein</topology>
    </subcellularLocation>
</comment>
<dbReference type="InterPro" id="IPR003780">
    <property type="entry name" value="COX15/CtaA_fam"/>
</dbReference>
<evidence type="ECO:0000256" key="11">
    <source>
        <dbReference type="ARBA" id="ARBA00048044"/>
    </source>
</evidence>
<feature type="transmembrane region" description="Helical" evidence="12">
    <location>
        <begin position="107"/>
        <end position="125"/>
    </location>
</feature>
<feature type="transmembrane region" description="Helical" evidence="12">
    <location>
        <begin position="22"/>
        <end position="42"/>
    </location>
</feature>
<keyword evidence="7 12" id="KW-0408">Iron</keyword>
<keyword evidence="14" id="KW-1185">Reference proteome</keyword>
<keyword evidence="6 12" id="KW-0560">Oxidoreductase</keyword>
<comment type="function">
    <text evidence="12">Catalyzes the conversion of heme O to heme A by two successive hydroxylations of the methyl group at C8. The first hydroxylation forms heme I, the second hydroxylation results in an unstable dihydroxymethyl group, which spontaneously dehydrates, resulting in the formyl group of heme A.</text>
</comment>
<dbReference type="HAMAP" id="MF_01665">
    <property type="entry name" value="HemeA_synth_type2"/>
    <property type="match status" value="1"/>
</dbReference>
<proteinExistence type="inferred from homology"/>
<gene>
    <name evidence="12" type="primary">ctaA</name>
    <name evidence="13" type="ORF">GGR43_003354</name>
</gene>
<feature type="transmembrane region" description="Helical" evidence="12">
    <location>
        <begin position="137"/>
        <end position="156"/>
    </location>
</feature>
<comment type="caution">
    <text evidence="13">The sequence shown here is derived from an EMBL/GenBank/DDBJ whole genome shotgun (WGS) entry which is preliminary data.</text>
</comment>
<evidence type="ECO:0000256" key="6">
    <source>
        <dbReference type="ARBA" id="ARBA00023002"/>
    </source>
</evidence>
<dbReference type="Proteomes" id="UP000571950">
    <property type="component" value="Unassembled WGS sequence"/>
</dbReference>
<dbReference type="AlphaFoldDB" id="A0A7W6BPY5"/>
<dbReference type="GO" id="GO:0006784">
    <property type="term" value="P:heme A biosynthetic process"/>
    <property type="evidence" value="ECO:0007669"/>
    <property type="project" value="UniProtKB-UniRule"/>
</dbReference>
<evidence type="ECO:0000256" key="9">
    <source>
        <dbReference type="ARBA" id="ARBA00023136"/>
    </source>
</evidence>
<sequence length="357" mass="39028">MATSSPLSSAQIPRATARPRQLANWLLAVAALVVIMVVVGGITRLTESGLSITEWKPVTGALPPLSQEQWLEEFRKYQQIPEYQQINRGMSLEDFKFIFFWEWSHRLLGRLIGLAFALPLIWFAARRAIPRGYGPRLVVLLALGGLQGAIGWWMVASGLVDRTDVSHYRLAVHLLTALLIVAGLVWTALDLLDLNRDASARPARLTPFALLAALVLFVQLMWGAYVAGLNAGYVASDWPLMNDHLVPEGISWHGSLWATISSDPYLIHFFHRWWAWVAALALILLARRARKAGDRGASIALNALVGLQILLGIATVLSGIDLPLAVAHQGVGALVVAATSWAAHSIGRRRSSGRLAA</sequence>
<keyword evidence="5 12" id="KW-1133">Transmembrane helix</keyword>
<feature type="binding site" description="axial binding residue" evidence="12">
    <location>
        <position position="271"/>
    </location>
    <ligand>
        <name>heme</name>
        <dbReference type="ChEBI" id="CHEBI:30413"/>
    </ligand>
    <ligandPart>
        <name>Fe</name>
        <dbReference type="ChEBI" id="CHEBI:18248"/>
    </ligandPart>
</feature>
<keyword evidence="8 12" id="KW-0350">Heme biosynthesis</keyword>
<dbReference type="PANTHER" id="PTHR23289">
    <property type="entry name" value="CYTOCHROME C OXIDASE ASSEMBLY PROTEIN COX15"/>
    <property type="match status" value="1"/>
</dbReference>
<accession>A0A7W6BPY5</accession>
<comment type="subunit">
    <text evidence="12">Interacts with CtaB.</text>
</comment>
<feature type="transmembrane region" description="Helical" evidence="12">
    <location>
        <begin position="298"/>
        <end position="320"/>
    </location>
</feature>
<keyword evidence="4 12" id="KW-0479">Metal-binding</keyword>
<keyword evidence="9 12" id="KW-0472">Membrane</keyword>
<comment type="pathway">
    <text evidence="10 12">Porphyrin-containing compound metabolism; heme A biosynthesis; heme A from heme O: step 1/1.</text>
</comment>
<dbReference type="PANTHER" id="PTHR23289:SF2">
    <property type="entry name" value="CYTOCHROME C OXIDASE ASSEMBLY PROTEIN COX15 HOMOLOG"/>
    <property type="match status" value="1"/>
</dbReference>
<reference evidence="13 14" key="1">
    <citation type="submission" date="2020-08" db="EMBL/GenBank/DDBJ databases">
        <title>Genomic Encyclopedia of Type Strains, Phase IV (KMG-IV): sequencing the most valuable type-strain genomes for metagenomic binning, comparative biology and taxonomic classification.</title>
        <authorList>
            <person name="Goeker M."/>
        </authorList>
    </citation>
    <scope>NUCLEOTIDE SEQUENCE [LARGE SCALE GENOMIC DNA]</scope>
    <source>
        <strain evidence="13 14">DSM 26189</strain>
    </source>
</reference>
<evidence type="ECO:0000313" key="14">
    <source>
        <dbReference type="Proteomes" id="UP000571950"/>
    </source>
</evidence>
<keyword evidence="12" id="KW-1003">Cell membrane</keyword>
<dbReference type="GO" id="GO:0046872">
    <property type="term" value="F:metal ion binding"/>
    <property type="evidence" value="ECO:0007669"/>
    <property type="project" value="UniProtKB-KW"/>
</dbReference>
<name>A0A7W6BPY5_9SPHN</name>
<keyword evidence="3 12" id="KW-0812">Transmembrane</keyword>
<evidence type="ECO:0000256" key="12">
    <source>
        <dbReference type="HAMAP-Rule" id="MF_01665"/>
    </source>
</evidence>
<dbReference type="GO" id="GO:0005886">
    <property type="term" value="C:plasma membrane"/>
    <property type="evidence" value="ECO:0007669"/>
    <property type="project" value="UniProtKB-SubCell"/>
</dbReference>
<evidence type="ECO:0000256" key="1">
    <source>
        <dbReference type="ARBA" id="ARBA00001970"/>
    </source>
</evidence>